<dbReference type="CDD" id="cd02194">
    <property type="entry name" value="ThiL"/>
    <property type="match status" value="1"/>
</dbReference>
<dbReference type="PIRSF" id="PIRSF005303">
    <property type="entry name" value="Thiam_monoph_kin"/>
    <property type="match status" value="1"/>
</dbReference>
<keyword evidence="1 4" id="KW-0808">Transferase</keyword>
<dbReference type="Proteomes" id="UP001139011">
    <property type="component" value="Unassembled WGS sequence"/>
</dbReference>
<dbReference type="InterPro" id="IPR006283">
    <property type="entry name" value="ThiL-like"/>
</dbReference>
<feature type="binding site" evidence="1">
    <location>
        <position position="28"/>
    </location>
    <ligand>
        <name>Mg(2+)</name>
        <dbReference type="ChEBI" id="CHEBI:18420"/>
        <label>4</label>
    </ligand>
</feature>
<dbReference type="SUPFAM" id="SSF55326">
    <property type="entry name" value="PurM N-terminal domain-like"/>
    <property type="match status" value="1"/>
</dbReference>
<dbReference type="PANTHER" id="PTHR30270">
    <property type="entry name" value="THIAMINE-MONOPHOSPHATE KINASE"/>
    <property type="match status" value="1"/>
</dbReference>
<comment type="caution">
    <text evidence="4">The sequence shown here is derived from an EMBL/GenBank/DDBJ whole genome shotgun (WGS) entry which is preliminary data.</text>
</comment>
<feature type="binding site" evidence="1">
    <location>
        <position position="218"/>
    </location>
    <ligand>
        <name>ATP</name>
        <dbReference type="ChEBI" id="CHEBI:30616"/>
    </ligand>
</feature>
<keyword evidence="1" id="KW-0479">Metal-binding</keyword>
<comment type="caution">
    <text evidence="1">Lacks conserved residue(s) required for the propagation of feature annotation.</text>
</comment>
<dbReference type="GO" id="GO:0009030">
    <property type="term" value="F:thiamine-phosphate kinase activity"/>
    <property type="evidence" value="ECO:0007669"/>
    <property type="project" value="UniProtKB-UniRule"/>
</dbReference>
<feature type="binding site" evidence="1">
    <location>
        <position position="51"/>
    </location>
    <ligand>
        <name>substrate</name>
    </ligand>
</feature>
<dbReference type="NCBIfam" id="TIGR01379">
    <property type="entry name" value="thiL"/>
    <property type="match status" value="1"/>
</dbReference>
<feature type="binding site" evidence="1">
    <location>
        <position position="44"/>
    </location>
    <ligand>
        <name>Mg(2+)</name>
        <dbReference type="ChEBI" id="CHEBI:18420"/>
        <label>1</label>
    </ligand>
</feature>
<dbReference type="Pfam" id="PF00586">
    <property type="entry name" value="AIRS"/>
    <property type="match status" value="1"/>
</dbReference>
<feature type="binding site" evidence="1">
    <location>
        <position position="219"/>
    </location>
    <ligand>
        <name>Mg(2+)</name>
        <dbReference type="ChEBI" id="CHEBI:18420"/>
        <label>5</label>
    </ligand>
</feature>
<protein>
    <recommendedName>
        <fullName evidence="1">Thiamine-monophosphate kinase</fullName>
        <shortName evidence="1">TMP kinase</shortName>
        <shortName evidence="1">Thiamine-phosphate kinase</shortName>
        <ecNumber evidence="1">2.7.4.16</ecNumber>
    </recommendedName>
</protein>
<dbReference type="SUPFAM" id="SSF56042">
    <property type="entry name" value="PurM C-terminal domain-like"/>
    <property type="match status" value="1"/>
</dbReference>
<comment type="miscellaneous">
    <text evidence="1">Reaction mechanism of ThiL seems to utilize a direct, inline transfer of the gamma-phosphate of ATP to TMP rather than a phosphorylated enzyme intermediate.</text>
</comment>
<feature type="binding site" evidence="1">
    <location>
        <position position="73"/>
    </location>
    <ligand>
        <name>Mg(2+)</name>
        <dbReference type="ChEBI" id="CHEBI:18420"/>
        <label>4</label>
    </ligand>
</feature>
<feature type="binding site" evidence="1">
    <location>
        <position position="103"/>
    </location>
    <ligand>
        <name>ATP</name>
        <dbReference type="ChEBI" id="CHEBI:30616"/>
    </ligand>
</feature>
<keyword evidence="1" id="KW-0460">Magnesium</keyword>
<feature type="binding site" evidence="1">
    <location>
        <position position="216"/>
    </location>
    <ligand>
        <name>Mg(2+)</name>
        <dbReference type="ChEBI" id="CHEBI:18420"/>
        <label>3</label>
    </ligand>
</feature>
<evidence type="ECO:0000313" key="4">
    <source>
        <dbReference type="EMBL" id="MCK6255306.1"/>
    </source>
</evidence>
<comment type="function">
    <text evidence="1">Catalyzes the ATP-dependent phosphorylation of thiamine-monophosphate (TMP) to form thiamine-pyrophosphate (TPP), the active form of vitamin B1.</text>
</comment>
<evidence type="ECO:0000259" key="2">
    <source>
        <dbReference type="Pfam" id="PF00586"/>
    </source>
</evidence>
<proteinExistence type="inferred from homology"/>
<evidence type="ECO:0000256" key="1">
    <source>
        <dbReference type="HAMAP-Rule" id="MF_02128"/>
    </source>
</evidence>
<keyword evidence="1" id="KW-0784">Thiamine biosynthesis</keyword>
<dbReference type="Gene3D" id="3.30.1330.10">
    <property type="entry name" value="PurM-like, N-terminal domain"/>
    <property type="match status" value="1"/>
</dbReference>
<feature type="binding site" evidence="1">
    <location>
        <position position="73"/>
    </location>
    <ligand>
        <name>Mg(2+)</name>
        <dbReference type="ChEBI" id="CHEBI:18420"/>
        <label>2</label>
    </ligand>
</feature>
<evidence type="ECO:0000259" key="3">
    <source>
        <dbReference type="Pfam" id="PF02769"/>
    </source>
</evidence>
<keyword evidence="1 4" id="KW-0418">Kinase</keyword>
<feature type="domain" description="PurM-like C-terminal" evidence="3">
    <location>
        <begin position="151"/>
        <end position="303"/>
    </location>
</feature>
<keyword evidence="5" id="KW-1185">Reference proteome</keyword>
<feature type="binding site" evidence="1">
    <location>
        <position position="266"/>
    </location>
    <ligand>
        <name>substrate</name>
    </ligand>
</feature>
<dbReference type="EC" id="2.7.4.16" evidence="1"/>
<keyword evidence="1" id="KW-0547">Nucleotide-binding</keyword>
<dbReference type="Pfam" id="PF02769">
    <property type="entry name" value="AIRS_C"/>
    <property type="match status" value="1"/>
</dbReference>
<dbReference type="RefSeq" id="WP_248251159.1">
    <property type="nucleotide sequence ID" value="NZ_JAIWJX010000002.1"/>
</dbReference>
<sequence length="327" mass="34921">MKDEFEWIKTISPASHKQSSLIQGIGDDAALIKGSALDQIVCLDTMVEGVHFTQSTLTPFQVGHKALAANISDIAAMGGIPLFYLVSISIPPSWEEGELSQIYKGMAALAEEYDMDLIGGDTVSTKGPLVLSVTVLGQVEQGRKLLRSNAEPDDVVFVSGPVGDSAGGLSLLLERSHQGEFSTVEALLVKEHQLPLPHVGAGRILAKSNRRVALNDISDGMASEANEIAEASSVSITLFHDKLPKSAAIQHYPSKMQDEWMLFGGEDYKLIGTMSPDAFPEVQAACEKAGICLTVIGRVTKGTPGVLLDRGTSIEKLSKAGYNHFSD</sequence>
<accession>A0A9X1X7H2</accession>
<dbReference type="InterPro" id="IPR036921">
    <property type="entry name" value="PurM-like_N_sf"/>
</dbReference>
<dbReference type="GO" id="GO:0005524">
    <property type="term" value="F:ATP binding"/>
    <property type="evidence" value="ECO:0007669"/>
    <property type="project" value="UniProtKB-UniRule"/>
</dbReference>
<reference evidence="4" key="1">
    <citation type="submission" date="2021-09" db="EMBL/GenBank/DDBJ databases">
        <title>Genome analysis of Fictibacillus sp. KIGAM418 isolated from marine sediment.</title>
        <authorList>
            <person name="Seo M.-J."/>
            <person name="Cho E.-S."/>
            <person name="Hwang C.Y."/>
        </authorList>
    </citation>
    <scope>NUCLEOTIDE SEQUENCE</scope>
    <source>
        <strain evidence="4">KIGAM418</strain>
    </source>
</reference>
<dbReference type="AlphaFoldDB" id="A0A9X1X7H2"/>
<feature type="binding site" evidence="1">
    <location>
        <position position="322"/>
    </location>
    <ligand>
        <name>substrate</name>
    </ligand>
</feature>
<dbReference type="GO" id="GO:0009228">
    <property type="term" value="P:thiamine biosynthetic process"/>
    <property type="evidence" value="ECO:0007669"/>
    <property type="project" value="UniProtKB-KW"/>
</dbReference>
<feature type="binding site" evidence="1">
    <location>
        <position position="121"/>
    </location>
    <ligand>
        <name>Mg(2+)</name>
        <dbReference type="ChEBI" id="CHEBI:18420"/>
        <label>1</label>
    </ligand>
</feature>
<feature type="binding site" evidence="1">
    <location>
        <begin position="120"/>
        <end position="121"/>
    </location>
    <ligand>
        <name>ATP</name>
        <dbReference type="ChEBI" id="CHEBI:30616"/>
    </ligand>
</feature>
<dbReference type="EMBL" id="JAIWJX010000002">
    <property type="protein sequence ID" value="MCK6255306.1"/>
    <property type="molecule type" value="Genomic_DNA"/>
</dbReference>
<dbReference type="Gene3D" id="3.90.650.10">
    <property type="entry name" value="PurM-like C-terminal domain"/>
    <property type="match status" value="1"/>
</dbReference>
<dbReference type="InterPro" id="IPR016188">
    <property type="entry name" value="PurM-like_N"/>
</dbReference>
<name>A0A9X1X7H2_9BACL</name>
<feature type="binding site" evidence="1">
    <location>
        <position position="73"/>
    </location>
    <ligand>
        <name>Mg(2+)</name>
        <dbReference type="ChEBI" id="CHEBI:18420"/>
        <label>3</label>
    </ligand>
</feature>
<comment type="catalytic activity">
    <reaction evidence="1">
        <text>thiamine phosphate + ATP = thiamine diphosphate + ADP</text>
        <dbReference type="Rhea" id="RHEA:15913"/>
        <dbReference type="ChEBI" id="CHEBI:30616"/>
        <dbReference type="ChEBI" id="CHEBI:37575"/>
        <dbReference type="ChEBI" id="CHEBI:58937"/>
        <dbReference type="ChEBI" id="CHEBI:456216"/>
        <dbReference type="EC" id="2.7.4.16"/>
    </reaction>
</comment>
<feature type="domain" description="PurM-like N-terminal" evidence="2">
    <location>
        <begin position="26"/>
        <end position="139"/>
    </location>
</feature>
<dbReference type="InterPro" id="IPR010918">
    <property type="entry name" value="PurM-like_C_dom"/>
</dbReference>
<dbReference type="HAMAP" id="MF_02128">
    <property type="entry name" value="TMP_kinase"/>
    <property type="match status" value="1"/>
</dbReference>
<dbReference type="GO" id="GO:0009229">
    <property type="term" value="P:thiamine diphosphate biosynthetic process"/>
    <property type="evidence" value="ECO:0007669"/>
    <property type="project" value="UniProtKB-UniRule"/>
</dbReference>
<keyword evidence="1" id="KW-0067">ATP-binding</keyword>
<dbReference type="InterPro" id="IPR036676">
    <property type="entry name" value="PurM-like_C_sf"/>
</dbReference>
<feature type="binding site" evidence="1">
    <location>
        <position position="28"/>
    </location>
    <ligand>
        <name>Mg(2+)</name>
        <dbReference type="ChEBI" id="CHEBI:18420"/>
        <label>3</label>
    </ligand>
</feature>
<organism evidence="4 5">
    <name type="scientific">Fictibacillus marinisediminis</name>
    <dbReference type="NCBI Taxonomy" id="2878389"/>
    <lineage>
        <taxon>Bacteria</taxon>
        <taxon>Bacillati</taxon>
        <taxon>Bacillota</taxon>
        <taxon>Bacilli</taxon>
        <taxon>Bacillales</taxon>
        <taxon>Fictibacillaceae</taxon>
        <taxon>Fictibacillus</taxon>
    </lineage>
</organism>
<dbReference type="PANTHER" id="PTHR30270:SF0">
    <property type="entry name" value="THIAMINE-MONOPHOSPHATE KINASE"/>
    <property type="match status" value="1"/>
</dbReference>
<comment type="pathway">
    <text evidence="1">Cofactor biosynthesis; thiamine diphosphate biosynthesis; thiamine diphosphate from thiamine phosphate: step 1/1.</text>
</comment>
<dbReference type="GO" id="GO:0000287">
    <property type="term" value="F:magnesium ion binding"/>
    <property type="evidence" value="ECO:0007669"/>
    <property type="project" value="UniProtKB-UniRule"/>
</dbReference>
<gene>
    <name evidence="1" type="primary">thiL</name>
    <name evidence="4" type="ORF">LCY76_01510</name>
</gene>
<evidence type="ECO:0000313" key="5">
    <source>
        <dbReference type="Proteomes" id="UP001139011"/>
    </source>
</evidence>
<comment type="similarity">
    <text evidence="1">Belongs to the thiamine-monophosphate kinase family.</text>
</comment>
<feature type="binding site" evidence="1">
    <location>
        <position position="147"/>
    </location>
    <ligand>
        <name>ATP</name>
        <dbReference type="ChEBI" id="CHEBI:30616"/>
    </ligand>
</feature>
<feature type="binding site" evidence="1">
    <location>
        <position position="44"/>
    </location>
    <ligand>
        <name>Mg(2+)</name>
        <dbReference type="ChEBI" id="CHEBI:18420"/>
        <label>2</label>
    </ligand>
</feature>